<evidence type="ECO:0000256" key="10">
    <source>
        <dbReference type="ARBA" id="ARBA00049886"/>
    </source>
</evidence>
<feature type="binding site" evidence="14">
    <location>
        <position position="91"/>
    </location>
    <ligand>
        <name>Zn(2+)</name>
        <dbReference type="ChEBI" id="CHEBI:29105"/>
        <note>catalytic</note>
    </ligand>
</feature>
<feature type="binding site" evidence="13">
    <location>
        <begin position="269"/>
        <end position="275"/>
    </location>
    <ligand>
        <name>NADP(+)</name>
        <dbReference type="ChEBI" id="CHEBI:58349"/>
    </ligand>
</feature>
<evidence type="ECO:0000256" key="6">
    <source>
        <dbReference type="ARBA" id="ARBA00022857"/>
    </source>
</evidence>
<evidence type="ECO:0000256" key="8">
    <source>
        <dbReference type="ARBA" id="ARBA00023268"/>
    </source>
</evidence>
<feature type="binding site" evidence="13">
    <location>
        <position position="203"/>
    </location>
    <ligand>
        <name>substrate</name>
    </ligand>
</feature>
<dbReference type="NCBIfam" id="TIGR00326">
    <property type="entry name" value="eubact_ribD"/>
    <property type="match status" value="1"/>
</dbReference>
<feature type="binding site" evidence="14">
    <location>
        <position position="54"/>
    </location>
    <ligand>
        <name>Zn(2+)</name>
        <dbReference type="ChEBI" id="CHEBI:29105"/>
        <note>catalytic</note>
    </ligand>
</feature>
<feature type="binding site" evidence="13">
    <location>
        <position position="175"/>
    </location>
    <ligand>
        <name>substrate</name>
    </ligand>
</feature>
<keyword evidence="11 14" id="KW-0479">Metal-binding</keyword>
<comment type="function">
    <text evidence="1 11">Converts 2,5-diamino-6-(ribosylamino)-4(3h)-pyrimidinone 5'-phosphate into 5-amino-6-(ribosylamino)-2,4(1h,3h)-pyrimidinedione 5'-phosphate.</text>
</comment>
<reference evidence="17" key="1">
    <citation type="submission" date="2016-11" db="EMBL/GenBank/DDBJ databases">
        <authorList>
            <person name="Varghese N."/>
            <person name="Submissions S."/>
        </authorList>
    </citation>
    <scope>NUCLEOTIDE SEQUENCE [LARGE SCALE GENOMIC DNA]</scope>
    <source>
        <strain evidence="17">DSM 19514</strain>
    </source>
</reference>
<keyword evidence="8" id="KW-0511">Multifunctional enzyme</keyword>
<evidence type="ECO:0000256" key="5">
    <source>
        <dbReference type="ARBA" id="ARBA00007417"/>
    </source>
</evidence>
<dbReference type="GO" id="GO:0046872">
    <property type="term" value="F:metal ion binding"/>
    <property type="evidence" value="ECO:0007669"/>
    <property type="project" value="UniProtKB-KW"/>
</dbReference>
<feature type="binding site" evidence="13">
    <location>
        <position position="191"/>
    </location>
    <ligand>
        <name>substrate</name>
    </ligand>
</feature>
<evidence type="ECO:0000313" key="16">
    <source>
        <dbReference type="EMBL" id="SHE27778.1"/>
    </source>
</evidence>
<evidence type="ECO:0000256" key="11">
    <source>
        <dbReference type="PIRNR" id="PIRNR006769"/>
    </source>
</evidence>
<comment type="similarity">
    <text evidence="5 11">In the C-terminal section; belongs to the HTP reductase family.</text>
</comment>
<comment type="catalytic activity">
    <reaction evidence="9 11">
        <text>5-amino-6-(5-phospho-D-ribitylamino)uracil + NADP(+) = 5-amino-6-(5-phospho-D-ribosylamino)uracil + NADPH + H(+)</text>
        <dbReference type="Rhea" id="RHEA:17845"/>
        <dbReference type="ChEBI" id="CHEBI:15378"/>
        <dbReference type="ChEBI" id="CHEBI:57783"/>
        <dbReference type="ChEBI" id="CHEBI:58349"/>
        <dbReference type="ChEBI" id="CHEBI:58421"/>
        <dbReference type="ChEBI" id="CHEBI:58453"/>
        <dbReference type="EC" id="1.1.1.193"/>
    </reaction>
</comment>
<evidence type="ECO:0000256" key="3">
    <source>
        <dbReference type="ARBA" id="ARBA00004910"/>
    </source>
</evidence>
<evidence type="ECO:0000256" key="4">
    <source>
        <dbReference type="ARBA" id="ARBA00005259"/>
    </source>
</evidence>
<dbReference type="SUPFAM" id="SSF53927">
    <property type="entry name" value="Cytidine deaminase-like"/>
    <property type="match status" value="1"/>
</dbReference>
<keyword evidence="6 11" id="KW-0521">NADP</keyword>
<dbReference type="PANTHER" id="PTHR38011">
    <property type="entry name" value="DIHYDROFOLATE REDUCTASE FAMILY PROTEIN (AFU_ORTHOLOGUE AFUA_8G06820)"/>
    <property type="match status" value="1"/>
</dbReference>
<dbReference type="PANTHER" id="PTHR38011:SF7">
    <property type="entry name" value="2,5-DIAMINO-6-RIBOSYLAMINO-4(3H)-PYRIMIDINONE 5'-PHOSPHATE REDUCTASE"/>
    <property type="match status" value="1"/>
</dbReference>
<dbReference type="InterPro" id="IPR002125">
    <property type="entry name" value="CMP_dCMP_dom"/>
</dbReference>
<name>A0A1M4S6F4_9ACTN</name>
<dbReference type="InterPro" id="IPR002734">
    <property type="entry name" value="RibDG_C"/>
</dbReference>
<dbReference type="InterPro" id="IPR004794">
    <property type="entry name" value="Eubact_RibD"/>
</dbReference>
<evidence type="ECO:0000256" key="1">
    <source>
        <dbReference type="ARBA" id="ARBA00002151"/>
    </source>
</evidence>
<comment type="pathway">
    <text evidence="3 11">Cofactor biosynthesis; riboflavin biosynthesis; 5-amino-6-(D-ribitylamino)uracil from GTP: step 3/4.</text>
</comment>
<evidence type="ECO:0000313" key="17">
    <source>
        <dbReference type="Proteomes" id="UP000184295"/>
    </source>
</evidence>
<keyword evidence="11" id="KW-0686">Riboflavin biosynthesis</keyword>
<dbReference type="RefSeq" id="WP_072787690.1">
    <property type="nucleotide sequence ID" value="NZ_FQUL01000001.1"/>
</dbReference>
<dbReference type="GO" id="GO:0009231">
    <property type="term" value="P:riboflavin biosynthetic process"/>
    <property type="evidence" value="ECO:0007669"/>
    <property type="project" value="UniProtKB-UniPathway"/>
</dbReference>
<feature type="binding site" evidence="13">
    <location>
        <position position="161"/>
    </location>
    <ligand>
        <name>NADP(+)</name>
        <dbReference type="ChEBI" id="CHEBI:58349"/>
    </ligand>
</feature>
<dbReference type="PIRSF" id="PIRSF006769">
    <property type="entry name" value="RibD"/>
    <property type="match status" value="1"/>
</dbReference>
<feature type="binding site" evidence="13">
    <location>
        <position position="211"/>
    </location>
    <ligand>
        <name>substrate</name>
    </ligand>
</feature>
<keyword evidence="17" id="KW-1185">Reference proteome</keyword>
<dbReference type="GO" id="GO:0008703">
    <property type="term" value="F:5-amino-6-(5-phosphoribosylamino)uracil reductase activity"/>
    <property type="evidence" value="ECO:0007669"/>
    <property type="project" value="UniProtKB-EC"/>
</dbReference>
<feature type="binding site" evidence="14">
    <location>
        <position position="82"/>
    </location>
    <ligand>
        <name>Zn(2+)</name>
        <dbReference type="ChEBI" id="CHEBI:29105"/>
        <note>catalytic</note>
    </ligand>
</feature>
<dbReference type="EC" id="3.5.4.26" evidence="11"/>
<evidence type="ECO:0000256" key="12">
    <source>
        <dbReference type="PIRSR" id="PIRSR006769-1"/>
    </source>
</evidence>
<keyword evidence="11" id="KW-0378">Hydrolase</keyword>
<feature type="binding site" evidence="13">
    <location>
        <position position="267"/>
    </location>
    <ligand>
        <name>substrate</name>
    </ligand>
</feature>
<dbReference type="Gene3D" id="3.40.140.10">
    <property type="entry name" value="Cytidine Deaminase, domain 2"/>
    <property type="match status" value="1"/>
</dbReference>
<dbReference type="Proteomes" id="UP000184295">
    <property type="component" value="Unassembled WGS sequence"/>
</dbReference>
<proteinExistence type="inferred from homology"/>
<keyword evidence="11 14" id="KW-0862">Zinc</keyword>
<dbReference type="EMBL" id="FQUL01000001">
    <property type="protein sequence ID" value="SHE27778.1"/>
    <property type="molecule type" value="Genomic_DNA"/>
</dbReference>
<dbReference type="AlphaFoldDB" id="A0A1M4S6F4"/>
<keyword evidence="7 11" id="KW-0560">Oxidoreductase</keyword>
<gene>
    <name evidence="16" type="ORF">SAMN02745225_00115</name>
</gene>
<accession>A0A1M4S6F4</accession>
<dbReference type="STRING" id="1121881.SAMN02745225_00115"/>
<dbReference type="InterPro" id="IPR024072">
    <property type="entry name" value="DHFR-like_dom_sf"/>
</dbReference>
<comment type="catalytic activity">
    <reaction evidence="10 11">
        <text>2,5-diamino-6-hydroxy-4-(5-phosphoribosylamino)-pyrimidine + H2O + H(+) = 5-amino-6-(5-phospho-D-ribosylamino)uracil + NH4(+)</text>
        <dbReference type="Rhea" id="RHEA:21868"/>
        <dbReference type="ChEBI" id="CHEBI:15377"/>
        <dbReference type="ChEBI" id="CHEBI:15378"/>
        <dbReference type="ChEBI" id="CHEBI:28938"/>
        <dbReference type="ChEBI" id="CHEBI:58453"/>
        <dbReference type="ChEBI" id="CHEBI:58614"/>
        <dbReference type="EC" id="3.5.4.26"/>
    </reaction>
</comment>
<evidence type="ECO:0000256" key="13">
    <source>
        <dbReference type="PIRSR" id="PIRSR006769-2"/>
    </source>
</evidence>
<dbReference type="Gene3D" id="3.40.430.10">
    <property type="entry name" value="Dihydrofolate Reductase, subunit A"/>
    <property type="match status" value="2"/>
</dbReference>
<evidence type="ECO:0000256" key="14">
    <source>
        <dbReference type="PIRSR" id="PIRSR006769-3"/>
    </source>
</evidence>
<feature type="binding site" evidence="13">
    <location>
        <position position="207"/>
    </location>
    <ligand>
        <name>NADP(+)</name>
        <dbReference type="ChEBI" id="CHEBI:58349"/>
    </ligand>
</feature>
<dbReference type="Pfam" id="PF00383">
    <property type="entry name" value="dCMP_cyt_deam_1"/>
    <property type="match status" value="1"/>
</dbReference>
<protein>
    <recommendedName>
        <fullName evidence="11">Riboflavin biosynthesis protein RibD</fullName>
    </recommendedName>
    <domain>
        <recommendedName>
            <fullName evidence="11">Diaminohydroxyphosphoribosylaminopyrimidine deaminase</fullName>
            <shortName evidence="11">DRAP deaminase</shortName>
            <ecNumber evidence="11">3.5.4.26</ecNumber>
        </recommendedName>
        <alternativeName>
            <fullName evidence="11">Riboflavin-specific deaminase</fullName>
        </alternativeName>
    </domain>
    <domain>
        <recommendedName>
            <fullName evidence="11">5-amino-6-(5-phosphoribosylamino)uracil reductase</fullName>
            <ecNumber evidence="11">1.1.1.193</ecNumber>
        </recommendedName>
        <alternativeName>
            <fullName evidence="11">HTP reductase</fullName>
        </alternativeName>
    </domain>
</protein>
<evidence type="ECO:0000259" key="15">
    <source>
        <dbReference type="PROSITE" id="PS51747"/>
    </source>
</evidence>
<feature type="binding site" evidence="13">
    <location>
        <position position="177"/>
    </location>
    <ligand>
        <name>NADP(+)</name>
        <dbReference type="ChEBI" id="CHEBI:58349"/>
    </ligand>
</feature>
<dbReference type="UniPathway" id="UPA00275">
    <property type="reaction ID" value="UER00401"/>
</dbReference>
<dbReference type="EC" id="1.1.1.193" evidence="11"/>
<sequence length="360" mass="39038">MTSKCYERDVFTEALRKSFTVVRSARPNPWVGAALAFGSEVVSVGATEGPGGRHAEIVAFDEALSKGVSPKGATLYVTLEPCAHFGRTPPCTSRIVKEGVEEVVIGTLDPDPKVRGLGVQALLEAGVAVKVLKDSYEVIFGLRPYIKQRYQGRPWVVLKLAITLDGKVAARDGSSKWITGVEARRDAHLIRERSEAIVVGANTVRLDNPSLRARNAADEHLVFQPRRIVLGDIPDDAKVLPAESYKGDLEVLLRRLGTEEVMQVLFEGGPSVAYSLHAEGLVDEYVFYIAPALGLGGAIDAFSGGEGRTVADFWRSSYEMVKQLGDDIKVTLLADSSRKMLLDHLSFSLSTVEKLGGKLC</sequence>
<dbReference type="CDD" id="cd01284">
    <property type="entry name" value="Riboflavin_deaminase-reductase"/>
    <property type="match status" value="1"/>
</dbReference>
<evidence type="ECO:0000256" key="2">
    <source>
        <dbReference type="ARBA" id="ARBA00004882"/>
    </source>
</evidence>
<evidence type="ECO:0000256" key="7">
    <source>
        <dbReference type="ARBA" id="ARBA00023002"/>
    </source>
</evidence>
<evidence type="ECO:0000256" key="9">
    <source>
        <dbReference type="ARBA" id="ARBA00049861"/>
    </source>
</evidence>
<comment type="similarity">
    <text evidence="4 11">In the N-terminal section; belongs to the cytidine and deoxycytidylate deaminase family.</text>
</comment>
<dbReference type="InterPro" id="IPR016193">
    <property type="entry name" value="Cytidine_deaminase-like"/>
</dbReference>
<organism evidence="16 17">
    <name type="scientific">Ferrithrix thermotolerans DSM 19514</name>
    <dbReference type="NCBI Taxonomy" id="1121881"/>
    <lineage>
        <taxon>Bacteria</taxon>
        <taxon>Bacillati</taxon>
        <taxon>Actinomycetota</taxon>
        <taxon>Acidimicrobiia</taxon>
        <taxon>Acidimicrobiales</taxon>
        <taxon>Acidimicrobiaceae</taxon>
        <taxon>Ferrithrix</taxon>
    </lineage>
</organism>
<feature type="binding site" evidence="13">
    <location>
        <position position="214"/>
    </location>
    <ligand>
        <name>substrate</name>
    </ligand>
</feature>
<comment type="pathway">
    <text evidence="2 11">Cofactor biosynthesis; riboflavin biosynthesis; 5-amino-6-(D-ribitylamino)uracil from GTP: step 2/4.</text>
</comment>
<feature type="domain" description="CMP/dCMP-type deaminase" evidence="15">
    <location>
        <begin position="6"/>
        <end position="130"/>
    </location>
</feature>
<dbReference type="PROSITE" id="PS51747">
    <property type="entry name" value="CYT_DCMP_DEAMINASES_2"/>
    <property type="match status" value="1"/>
</dbReference>
<dbReference type="OrthoDB" id="9800865at2"/>
<dbReference type="InterPro" id="IPR050765">
    <property type="entry name" value="Riboflavin_Biosynth_HTPR"/>
</dbReference>
<feature type="active site" description="Proton donor" evidence="12">
    <location>
        <position position="56"/>
    </location>
</feature>
<dbReference type="GO" id="GO:0008835">
    <property type="term" value="F:diaminohydroxyphosphoribosylaminopyrimidine deaminase activity"/>
    <property type="evidence" value="ECO:0007669"/>
    <property type="project" value="UniProtKB-EC"/>
</dbReference>
<comment type="cofactor">
    <cofactor evidence="11 14">
        <name>Zn(2+)</name>
        <dbReference type="ChEBI" id="CHEBI:29105"/>
    </cofactor>
    <text evidence="11 14">Binds 1 zinc ion.</text>
</comment>
<dbReference type="SUPFAM" id="SSF53597">
    <property type="entry name" value="Dihydrofolate reductase-like"/>
    <property type="match status" value="1"/>
</dbReference>
<dbReference type="Pfam" id="PF01872">
    <property type="entry name" value="RibD_C"/>
    <property type="match status" value="1"/>
</dbReference>